<evidence type="ECO:0000313" key="1">
    <source>
        <dbReference type="EMBL" id="ABM45142.1"/>
    </source>
</evidence>
<dbReference type="KEGG" id="bbk:BARBAKC583_1179"/>
<gene>
    <name evidence="1" type="ordered locus">BARBAKC583_1179</name>
</gene>
<reference evidence="1 2" key="1">
    <citation type="submission" date="2006-12" db="EMBL/GenBank/DDBJ databases">
        <authorList>
            <person name="Hendrix L."/>
            <person name="Mohamoud Y."/>
            <person name="Radune D."/>
            <person name="Shvartsbeyn A."/>
            <person name="Daugherty S."/>
            <person name="Dodson R."/>
            <person name="Durkin A.S."/>
            <person name="Harkins D."/>
            <person name="Huot H."/>
            <person name="Kothari S.P."/>
            <person name="Madupu R."/>
            <person name="Li J."/>
            <person name="Nelson W.C."/>
            <person name="Shrivastava S."/>
            <person name="Giglio M.G."/>
            <person name="Haft D."/>
            <person name="Selengut J."/>
            <person name="Fraser-Ligget C."/>
            <person name="Seshadri R."/>
        </authorList>
    </citation>
    <scope>NUCLEOTIDE SEQUENCE [LARGE SCALE GENOMIC DNA]</scope>
    <source>
        <strain evidence="2">ATCC 35685 / NCTC 12138 / KC583</strain>
    </source>
</reference>
<accession>A1UTY4</accession>
<dbReference type="Proteomes" id="UP000000643">
    <property type="component" value="Chromosome"/>
</dbReference>
<protein>
    <submittedName>
        <fullName evidence="1">Uncharacterized protein</fullName>
    </submittedName>
</protein>
<sequence length="54" mass="6397">MFALGNGWVRTLKFLRHHKNLKKIEEKNTILKKVVRCLFLTREAFEKNGTGYAF</sequence>
<dbReference type="HOGENOM" id="CLU_3040755_0_0_5"/>
<dbReference type="STRING" id="360095.BARBAKC583_1179"/>
<dbReference type="EMBL" id="CP000524">
    <property type="protein sequence ID" value="ABM45142.1"/>
    <property type="molecule type" value="Genomic_DNA"/>
</dbReference>
<name>A1UTY4_BARBK</name>
<proteinExistence type="predicted"/>
<evidence type="ECO:0000313" key="2">
    <source>
        <dbReference type="Proteomes" id="UP000000643"/>
    </source>
</evidence>
<organism evidence="1 2">
    <name type="scientific">Bartonella bacilliformis (strain ATCC 35685 / KC583 / Herrer 020/F12,63)</name>
    <dbReference type="NCBI Taxonomy" id="360095"/>
    <lineage>
        <taxon>Bacteria</taxon>
        <taxon>Pseudomonadati</taxon>
        <taxon>Pseudomonadota</taxon>
        <taxon>Alphaproteobacteria</taxon>
        <taxon>Hyphomicrobiales</taxon>
        <taxon>Bartonellaceae</taxon>
        <taxon>Bartonella</taxon>
    </lineage>
</organism>
<dbReference type="AlphaFoldDB" id="A1UTY4"/>